<accession>A0ACC0Z771</accession>
<evidence type="ECO:0000313" key="2">
    <source>
        <dbReference type="Proteomes" id="UP001163603"/>
    </source>
</evidence>
<reference evidence="2" key="1">
    <citation type="journal article" date="2023" name="G3 (Bethesda)">
        <title>Genome assembly and association tests identify interacting loci associated with vigor, precocity, and sex in interspecific pistachio rootstocks.</title>
        <authorList>
            <person name="Palmer W."/>
            <person name="Jacygrad E."/>
            <person name="Sagayaradj S."/>
            <person name="Cavanaugh K."/>
            <person name="Han R."/>
            <person name="Bertier L."/>
            <person name="Beede B."/>
            <person name="Kafkas S."/>
            <person name="Golino D."/>
            <person name="Preece J."/>
            <person name="Michelmore R."/>
        </authorList>
    </citation>
    <scope>NUCLEOTIDE SEQUENCE [LARGE SCALE GENOMIC DNA]</scope>
</reference>
<proteinExistence type="predicted"/>
<gene>
    <name evidence="1" type="ORF">Pint_05863</name>
</gene>
<keyword evidence="2" id="KW-1185">Reference proteome</keyword>
<sequence length="213" mass="23569">MFLSSIRKAKSLILYSYHQFINGFAAILNEEDVAKVKSVWLETRTLSDEEMGPMPTRWRGTCQTYHKDGIEFNSKLLGVKFFNKGYLHYARQVACRINATYVITHMVMTGRDLDGHGSHTLATVGDIMVAFEVAISDGVDVLSISTGGSPNRYFDDPFAISPFHAVKNDIVEVAATGNLPTLGTITNVAPWMFTNGASTTNREFVSYITLGNN</sequence>
<name>A0ACC0Z771_9ROSI</name>
<organism evidence="1 2">
    <name type="scientific">Pistacia integerrima</name>
    <dbReference type="NCBI Taxonomy" id="434235"/>
    <lineage>
        <taxon>Eukaryota</taxon>
        <taxon>Viridiplantae</taxon>
        <taxon>Streptophyta</taxon>
        <taxon>Embryophyta</taxon>
        <taxon>Tracheophyta</taxon>
        <taxon>Spermatophyta</taxon>
        <taxon>Magnoliopsida</taxon>
        <taxon>eudicotyledons</taxon>
        <taxon>Gunneridae</taxon>
        <taxon>Pentapetalae</taxon>
        <taxon>rosids</taxon>
        <taxon>malvids</taxon>
        <taxon>Sapindales</taxon>
        <taxon>Anacardiaceae</taxon>
        <taxon>Pistacia</taxon>
    </lineage>
</organism>
<protein>
    <submittedName>
        <fullName evidence="1">Uncharacterized protein</fullName>
    </submittedName>
</protein>
<dbReference type="Proteomes" id="UP001163603">
    <property type="component" value="Chromosome 3"/>
</dbReference>
<comment type="caution">
    <text evidence="1">The sequence shown here is derived from an EMBL/GenBank/DDBJ whole genome shotgun (WGS) entry which is preliminary data.</text>
</comment>
<evidence type="ECO:0000313" key="1">
    <source>
        <dbReference type="EMBL" id="KAJ0047162.1"/>
    </source>
</evidence>
<dbReference type="EMBL" id="CM047738">
    <property type="protein sequence ID" value="KAJ0047162.1"/>
    <property type="molecule type" value="Genomic_DNA"/>
</dbReference>